<feature type="repeat" description="PPR" evidence="2">
    <location>
        <begin position="530"/>
        <end position="564"/>
    </location>
</feature>
<evidence type="ECO:0000256" key="1">
    <source>
        <dbReference type="ARBA" id="ARBA00022737"/>
    </source>
</evidence>
<dbReference type="InterPro" id="IPR011990">
    <property type="entry name" value="TPR-like_helical_dom_sf"/>
</dbReference>
<dbReference type="FunFam" id="1.25.40.10:FF:000090">
    <property type="entry name" value="Pentatricopeptide repeat-containing protein, chloroplastic"/>
    <property type="match status" value="1"/>
</dbReference>
<feature type="repeat" description="PPR" evidence="2">
    <location>
        <begin position="122"/>
        <end position="156"/>
    </location>
</feature>
<dbReference type="GO" id="GO:0003723">
    <property type="term" value="F:RNA binding"/>
    <property type="evidence" value="ECO:0007669"/>
    <property type="project" value="InterPro"/>
</dbReference>
<feature type="repeat" description="PPR" evidence="2">
    <location>
        <begin position="429"/>
        <end position="463"/>
    </location>
</feature>
<dbReference type="Pfam" id="PF20431">
    <property type="entry name" value="E_motif"/>
    <property type="match status" value="1"/>
</dbReference>
<proteinExistence type="predicted"/>
<keyword evidence="4" id="KW-1185">Reference proteome</keyword>
<dbReference type="FunFam" id="1.25.40.10:FF:001216">
    <property type="entry name" value="Pentatricopeptide repeat-containing protein mitochondrial"/>
    <property type="match status" value="1"/>
</dbReference>
<comment type="caution">
    <text evidence="3">The sequence shown here is derived from an EMBL/GenBank/DDBJ whole genome shotgun (WGS) entry which is preliminary data.</text>
</comment>
<dbReference type="Pfam" id="PF13041">
    <property type="entry name" value="PPR_2"/>
    <property type="match status" value="2"/>
</dbReference>
<sequence>MFTTKLRKVFPHSCGMFKKHFTFKVLDTHLMTFSKNLNNNIVLHYSTETTASYLHNKINTFLSINPSSTNLKSLLQSHALIIITGHTNNIYIAAKLISLYASTTEQHLISSKKVFDFTIFKDPFLWNSIIKAYFSNGKYTESLELFNNMWGFNVLPNQFTLPMVFSAIAELGLVDFGMEVHGLVSKLNLVEENSAVGSSLVYMYAKFGLMGNAYKVFDEMPGRDVVSWTVIIKGYVENGESNKGLECFCLMCKNGEGGVRPNFRTLEGGFQACGNLGALVEGKCLHGLAMKSGFGSYEIVQSSVLLMYSKCGSVEETYRSFCEVDEKDLLSWTTVIVVYARDECIGECVDMFLKMLGSGISPDGMVISCVLSGLGNAMMVSEAKAFHGFIVRRNYDDDHMVDNALLAVYGKLRLLNLAEKVFNGGNGQNTEAWNVMVNGYWKTGLEAKCVNLFREMQYSGIESDINSLISVISSCSRLEKFQLGQSLHCHVIKNLMLGNVSVANSLIDMYGRSKNLTLSWRVFCMMNDKDVVTWNTMMSSYIGCGKITEAFDLFDEMRAESYKPNIATLAILLSASSQVSSLEKGEKVHQYIKEVGFGENTLLATALTDMYAKCGQLTKSREIFDSMEKKDIVSWNVLISGYAMYGEANYAIEMFKKMEQTEINPNELTFLAVLSACAHAGLVEEGKSIFSRMKDYSLMPTLKHYSCMADLLGRSGNLDDAETLVLSMPIAPDAAIWGSLLSSCKIYGQVEKGIRIAKHAIESDPENDGYYIAISDLYSSVGMWKEVEMVRKIMKDRKVRKEVGWSTV</sequence>
<name>A0A2G2VE47_CAPBA</name>
<evidence type="ECO:0000313" key="3">
    <source>
        <dbReference type="EMBL" id="PHT31255.1"/>
    </source>
</evidence>
<feature type="repeat" description="PPR" evidence="2">
    <location>
        <begin position="328"/>
        <end position="362"/>
    </location>
</feature>
<gene>
    <name evidence="3" type="ORF">CQW23_27592</name>
</gene>
<reference evidence="4" key="2">
    <citation type="journal article" date="2017" name="J. Anim. Genet.">
        <title>Multiple reference genome sequences of hot pepper reveal the massive evolution of plant disease resistance genes by retroduplication.</title>
        <authorList>
            <person name="Kim S."/>
            <person name="Park J."/>
            <person name="Yeom S.-I."/>
            <person name="Kim Y.-M."/>
            <person name="Seo E."/>
            <person name="Kim K.-T."/>
            <person name="Kim M.-S."/>
            <person name="Lee J.M."/>
            <person name="Cheong K."/>
            <person name="Shin H.-S."/>
            <person name="Kim S.-B."/>
            <person name="Han K."/>
            <person name="Lee J."/>
            <person name="Park M."/>
            <person name="Lee H.-A."/>
            <person name="Lee H.-Y."/>
            <person name="Lee Y."/>
            <person name="Oh S."/>
            <person name="Lee J.H."/>
            <person name="Choi E."/>
            <person name="Choi E."/>
            <person name="Lee S.E."/>
            <person name="Jeon J."/>
            <person name="Kim H."/>
            <person name="Choi G."/>
            <person name="Song H."/>
            <person name="Lee J."/>
            <person name="Lee S.-C."/>
            <person name="Kwon J.-K."/>
            <person name="Lee H.-Y."/>
            <person name="Koo N."/>
            <person name="Hong Y."/>
            <person name="Kim R.W."/>
            <person name="Kang W.-H."/>
            <person name="Huh J.H."/>
            <person name="Kang B.-C."/>
            <person name="Yang T.-J."/>
            <person name="Lee Y.-H."/>
            <person name="Bennetzen J.L."/>
            <person name="Choi D."/>
        </authorList>
    </citation>
    <scope>NUCLEOTIDE SEQUENCE [LARGE SCALE GENOMIC DNA]</scope>
    <source>
        <strain evidence="4">cv. PBC81</strain>
    </source>
</reference>
<dbReference type="Pfam" id="PF01535">
    <property type="entry name" value="PPR"/>
    <property type="match status" value="6"/>
</dbReference>
<dbReference type="STRING" id="33114.A0A2G2VE47"/>
<keyword evidence="1" id="KW-0677">Repeat</keyword>
<feature type="repeat" description="PPR" evidence="2">
    <location>
        <begin position="666"/>
        <end position="700"/>
    </location>
</feature>
<evidence type="ECO:0000313" key="4">
    <source>
        <dbReference type="Proteomes" id="UP000224567"/>
    </source>
</evidence>
<evidence type="ECO:0008006" key="5">
    <source>
        <dbReference type="Google" id="ProtNLM"/>
    </source>
</evidence>
<dbReference type="InterPro" id="IPR046960">
    <property type="entry name" value="PPR_At4g14850-like_plant"/>
</dbReference>
<accession>A0A2G2VE47</accession>
<dbReference type="OrthoDB" id="1882346at2759"/>
<dbReference type="PANTHER" id="PTHR47926">
    <property type="entry name" value="PENTATRICOPEPTIDE REPEAT-CONTAINING PROTEIN"/>
    <property type="match status" value="1"/>
</dbReference>
<dbReference type="InterPro" id="IPR046848">
    <property type="entry name" value="E_motif"/>
</dbReference>
<feature type="repeat" description="PPR" evidence="2">
    <location>
        <begin position="224"/>
        <end position="258"/>
    </location>
</feature>
<protein>
    <recommendedName>
        <fullName evidence="5">Pentatricopeptide repeat-containing protein, mitochondrial</fullName>
    </recommendedName>
</protein>
<evidence type="ECO:0000256" key="2">
    <source>
        <dbReference type="PROSITE-ProRule" id="PRU00708"/>
    </source>
</evidence>
<dbReference type="EMBL" id="MLFT02000012">
    <property type="protein sequence ID" value="PHT31255.1"/>
    <property type="molecule type" value="Genomic_DNA"/>
</dbReference>
<reference evidence="3 4" key="1">
    <citation type="journal article" date="2017" name="Genome Biol.">
        <title>New reference genome sequences of hot pepper reveal the massive evolution of plant disease-resistance genes by retroduplication.</title>
        <authorList>
            <person name="Kim S."/>
            <person name="Park J."/>
            <person name="Yeom S.I."/>
            <person name="Kim Y.M."/>
            <person name="Seo E."/>
            <person name="Kim K.T."/>
            <person name="Kim M.S."/>
            <person name="Lee J.M."/>
            <person name="Cheong K."/>
            <person name="Shin H.S."/>
            <person name="Kim S.B."/>
            <person name="Han K."/>
            <person name="Lee J."/>
            <person name="Park M."/>
            <person name="Lee H.A."/>
            <person name="Lee H.Y."/>
            <person name="Lee Y."/>
            <person name="Oh S."/>
            <person name="Lee J.H."/>
            <person name="Choi E."/>
            <person name="Choi E."/>
            <person name="Lee S.E."/>
            <person name="Jeon J."/>
            <person name="Kim H."/>
            <person name="Choi G."/>
            <person name="Song H."/>
            <person name="Lee J."/>
            <person name="Lee S.C."/>
            <person name="Kwon J.K."/>
            <person name="Lee H.Y."/>
            <person name="Koo N."/>
            <person name="Hong Y."/>
            <person name="Kim R.W."/>
            <person name="Kang W.H."/>
            <person name="Huh J.H."/>
            <person name="Kang B.C."/>
            <person name="Yang T.J."/>
            <person name="Lee Y.H."/>
            <person name="Bennetzen J.L."/>
            <person name="Choi D."/>
        </authorList>
    </citation>
    <scope>NUCLEOTIDE SEQUENCE [LARGE SCALE GENOMIC DNA]</scope>
    <source>
        <strain evidence="4">cv. PBC81</strain>
    </source>
</reference>
<dbReference type="GO" id="GO:0009451">
    <property type="term" value="P:RNA modification"/>
    <property type="evidence" value="ECO:0007669"/>
    <property type="project" value="InterPro"/>
</dbReference>
<dbReference type="PANTHER" id="PTHR47926:SF397">
    <property type="entry name" value="(WILD MALAYSIAN BANANA) HYPOTHETICAL PROTEIN"/>
    <property type="match status" value="1"/>
</dbReference>
<dbReference type="InterPro" id="IPR002885">
    <property type="entry name" value="PPR_rpt"/>
</dbReference>
<dbReference type="FunFam" id="1.25.40.10:FF:000343">
    <property type="entry name" value="Pentatricopeptide repeat-containing protein At3g58590"/>
    <property type="match status" value="1"/>
</dbReference>
<dbReference type="AlphaFoldDB" id="A0A2G2VE47"/>
<feature type="repeat" description="PPR" evidence="2">
    <location>
        <begin position="631"/>
        <end position="665"/>
    </location>
</feature>
<dbReference type="Gene3D" id="1.25.40.10">
    <property type="entry name" value="Tetratricopeptide repeat domain"/>
    <property type="match status" value="6"/>
</dbReference>
<organism evidence="3 4">
    <name type="scientific">Capsicum baccatum</name>
    <name type="common">Peruvian pepper</name>
    <dbReference type="NCBI Taxonomy" id="33114"/>
    <lineage>
        <taxon>Eukaryota</taxon>
        <taxon>Viridiplantae</taxon>
        <taxon>Streptophyta</taxon>
        <taxon>Embryophyta</taxon>
        <taxon>Tracheophyta</taxon>
        <taxon>Spermatophyta</taxon>
        <taxon>Magnoliopsida</taxon>
        <taxon>eudicotyledons</taxon>
        <taxon>Gunneridae</taxon>
        <taxon>Pentapetalae</taxon>
        <taxon>asterids</taxon>
        <taxon>lamiids</taxon>
        <taxon>Solanales</taxon>
        <taxon>Solanaceae</taxon>
        <taxon>Solanoideae</taxon>
        <taxon>Capsiceae</taxon>
        <taxon>Capsicum</taxon>
    </lineage>
</organism>
<dbReference type="PROSITE" id="PS51375">
    <property type="entry name" value="PPR"/>
    <property type="match status" value="7"/>
</dbReference>
<dbReference type="Proteomes" id="UP000224567">
    <property type="component" value="Unassembled WGS sequence"/>
</dbReference>
<dbReference type="NCBIfam" id="TIGR00756">
    <property type="entry name" value="PPR"/>
    <property type="match status" value="6"/>
</dbReference>